<sequence length="514" mass="56451">MTDRRRTLPVLAATVGLILLPHGVLHAHAEETPEERCQRETQAYNDAWKRQWSQSHPDAVAAGQAPPPPPVPYRCYGTPSITPTPIPAPPPGGTNGAGGPANGGAPTGGHTDPITGLPPNVPPLNQPVTPGNSGYQAGNPPHNTPGKLDYNPTNPWVDGRRTGTPSTPPLNHPTPTNNPHHKQGIDRPNLGNWHPTPPETHPLNHHEKSSGIKNNKHSEATHFWQQLVDNFAPHRHMPPVQENYGSAPVPSVEDTSSVRSTTSTDGKRLPAENNTATDSLTLLLMTAGLLSGLHRRKHFVYTARSETQPPLSPNRKKAVAYADKWAKGRNPDYPTTPMTQGADCTNYASQVLHAGGFKEEPAPTNKNDKSIRYWASYKNVELPSASYGPPIETIDKTHPTRSWNNADTLYHRLVDTNRGKVVGRVHGQYKKGNNLSPSQHGLQPGDLIFYEDSQSHKMTHVAVYMGTKNGVDIVNQHSSYHDQHDYHDDWQTDAPHSKDMAVFVHVYYPGEPRR</sequence>
<dbReference type="PANTHER" id="PTHR40032">
    <property type="entry name" value="EXPORTED PROTEIN-RELATED"/>
    <property type="match status" value="1"/>
</dbReference>
<dbReference type="EMBL" id="CP012390">
    <property type="protein sequence ID" value="ALE18960.1"/>
    <property type="molecule type" value="Genomic_DNA"/>
</dbReference>
<evidence type="ECO:0000259" key="3">
    <source>
        <dbReference type="Pfam" id="PF12671"/>
    </source>
</evidence>
<feature type="domain" description="Putative amidase" evidence="3">
    <location>
        <begin position="314"/>
        <end position="492"/>
    </location>
</feature>
<feature type="chain" id="PRO_5044544823" description="Putative amidase domain-containing protein" evidence="2">
    <location>
        <begin position="30"/>
        <end position="514"/>
    </location>
</feature>
<reference evidence="5 7" key="3">
    <citation type="submission" date="2019-04" db="EMBL/GenBank/DDBJ databases">
        <authorList>
            <person name="Seth-Smith MB H."/>
            <person name="Seth-Smith H."/>
        </authorList>
    </citation>
    <scope>NUCLEOTIDE SEQUENCE [LARGE SCALE GENOMIC DNA]</scope>
    <source>
        <strain evidence="5">USB-603019</strain>
    </source>
</reference>
<feature type="compositionally biased region" description="Pro residues" evidence="1">
    <location>
        <begin position="82"/>
        <end position="92"/>
    </location>
</feature>
<protein>
    <recommendedName>
        <fullName evidence="3">Putative amidase domain-containing protein</fullName>
    </recommendedName>
</protein>
<dbReference type="Pfam" id="PF12671">
    <property type="entry name" value="Amidase_6"/>
    <property type="match status" value="1"/>
</dbReference>
<reference evidence="4" key="2">
    <citation type="journal article" date="2016" name="Int. J. Syst. Evol. Microbiol.">
        <title>Lawsonella clevelandensis gen. nov., sp. nov., a new member of the suborder Corynebacterineae isolated from human abscesses.</title>
        <authorList>
            <person name="Bell M.E."/>
            <person name="Bernard K.A."/>
            <person name="Harrington S.M."/>
            <person name="Patel N.B."/>
            <person name="Tucker T.A."/>
            <person name="Metcalfe M.G."/>
            <person name="McQuiston J.R."/>
        </authorList>
    </citation>
    <scope>NUCLEOTIDE SEQUENCE</scope>
    <source>
        <strain evidence="4">X1698</strain>
    </source>
</reference>
<gene>
    <name evidence="4" type="ORF">AL705_04110</name>
    <name evidence="5" type="ORF">LC603019_00774</name>
</gene>
<accession>A0A0M3TBI8</accession>
<feature type="compositionally biased region" description="Gly residues" evidence="1">
    <location>
        <begin position="93"/>
        <end position="107"/>
    </location>
</feature>
<evidence type="ECO:0000256" key="2">
    <source>
        <dbReference type="SAM" id="SignalP"/>
    </source>
</evidence>
<dbReference type="PANTHER" id="PTHR40032:SF1">
    <property type="entry name" value="EXPORTED PROTEIN"/>
    <property type="match status" value="1"/>
</dbReference>
<dbReference type="EMBL" id="LR584267">
    <property type="protein sequence ID" value="VHO00479.1"/>
    <property type="molecule type" value="Genomic_DNA"/>
</dbReference>
<dbReference type="KEGG" id="cbq:AL705_04110"/>
<evidence type="ECO:0000313" key="6">
    <source>
        <dbReference type="Proteomes" id="UP000068137"/>
    </source>
</evidence>
<feature type="signal peptide" evidence="2">
    <location>
        <begin position="1"/>
        <end position="29"/>
    </location>
</feature>
<dbReference type="InterPro" id="IPR038765">
    <property type="entry name" value="Papain-like_cys_pep_sf"/>
</dbReference>
<feature type="region of interest" description="Disordered" evidence="1">
    <location>
        <begin position="234"/>
        <end position="273"/>
    </location>
</feature>
<organism evidence="4 6">
    <name type="scientific">Lawsonella clevelandensis</name>
    <dbReference type="NCBI Taxonomy" id="1528099"/>
    <lineage>
        <taxon>Bacteria</taxon>
        <taxon>Bacillati</taxon>
        <taxon>Actinomycetota</taxon>
        <taxon>Actinomycetes</taxon>
        <taxon>Mycobacteriales</taxon>
        <taxon>Lawsonellaceae</taxon>
        <taxon>Lawsonella</taxon>
    </lineage>
</organism>
<evidence type="ECO:0000313" key="5">
    <source>
        <dbReference type="EMBL" id="VHO00479.1"/>
    </source>
</evidence>
<reference evidence="4 6" key="1">
    <citation type="journal article" date="2015" name="Genome Announc.">
        <title>Complete Genome Sequences for Two Strains of a Novel Fastidious, Partially Acid-Fast, Gram-Positive Corynebacterineae Bacterium, Derived from Human Clinical Samples.</title>
        <authorList>
            <person name="Nicholson A.C."/>
            <person name="Bell M."/>
            <person name="Humrighouse B.W."/>
            <person name="McQuiston J.R."/>
        </authorList>
    </citation>
    <scope>NUCLEOTIDE SEQUENCE [LARGE SCALE GENOMIC DNA]</scope>
    <source>
        <strain evidence="4 6">X1698</strain>
    </source>
</reference>
<proteinExistence type="predicted"/>
<dbReference type="Proteomes" id="UP000324288">
    <property type="component" value="Chromosome"/>
</dbReference>
<dbReference type="InterPro" id="IPR024301">
    <property type="entry name" value="Amidase_6"/>
</dbReference>
<dbReference type="STRING" id="1528099.AL705_04110"/>
<dbReference type="RefSeq" id="WP_053961928.1">
    <property type="nucleotide sequence ID" value="NZ_CP012390.1"/>
</dbReference>
<evidence type="ECO:0000313" key="7">
    <source>
        <dbReference type="Proteomes" id="UP000324288"/>
    </source>
</evidence>
<dbReference type="SUPFAM" id="SSF54001">
    <property type="entry name" value="Cysteine proteinases"/>
    <property type="match status" value="1"/>
</dbReference>
<evidence type="ECO:0000256" key="1">
    <source>
        <dbReference type="SAM" id="MobiDB-lite"/>
    </source>
</evidence>
<feature type="compositionally biased region" description="Basic and acidic residues" evidence="1">
    <location>
        <begin position="202"/>
        <end position="213"/>
    </location>
</feature>
<feature type="compositionally biased region" description="Low complexity" evidence="1">
    <location>
        <begin position="255"/>
        <end position="264"/>
    </location>
</feature>
<evidence type="ECO:0000313" key="4">
    <source>
        <dbReference type="EMBL" id="ALE18960.1"/>
    </source>
</evidence>
<feature type="region of interest" description="Disordered" evidence="1">
    <location>
        <begin position="51"/>
        <end position="213"/>
    </location>
</feature>
<dbReference type="Gene3D" id="3.90.1720.10">
    <property type="entry name" value="endopeptidase domain like (from Nostoc punctiforme)"/>
    <property type="match status" value="1"/>
</dbReference>
<keyword evidence="7" id="KW-1185">Reference proteome</keyword>
<dbReference type="OrthoDB" id="4964680at2"/>
<name>A0A0M3TBI8_9ACTN</name>
<dbReference type="AlphaFoldDB" id="A0A0M3TBI8"/>
<dbReference type="Proteomes" id="UP000068137">
    <property type="component" value="Chromosome"/>
</dbReference>
<keyword evidence="2" id="KW-0732">Signal</keyword>